<dbReference type="Proteomes" id="UP001162802">
    <property type="component" value="Unassembled WGS sequence"/>
</dbReference>
<gene>
    <name evidence="2" type="ORF">MTR65_17470</name>
</gene>
<dbReference type="RefSeq" id="WP_243802489.1">
    <property type="nucleotide sequence ID" value="NZ_JALHAT010000042.1"/>
</dbReference>
<proteinExistence type="predicted"/>
<protein>
    <submittedName>
        <fullName evidence="2">2OG-Fe(II) oxygenase</fullName>
    </submittedName>
</protein>
<sequence length="243" mass="27448">MTLSLFEINPALDRAALRAKFLEHGRVQVRDFLKPEAAQTIRGVLEKETPWGLACQAGEEPHTTLRPEQIQAMKPEERQALAQKIYGAAAKGEYAVRFANYPMLDAYLQGWDRNGPLALLLEHINDAPFLQLARDICGIPELRKADAQATLFAPGDFLGPHTDSHVAEGWRVAYVMNFAQPDWHPDWGGYLHFLDEDGDVVEGWRPRFNALNLLRVPQSHMVSYVAPFAPARRLAITGWLRDR</sequence>
<dbReference type="InterPro" id="IPR051842">
    <property type="entry name" value="uS12_prolyl_hydroxylase"/>
</dbReference>
<dbReference type="EMBL" id="JALHAT010000042">
    <property type="protein sequence ID" value="MCJ1962486.1"/>
    <property type="molecule type" value="Genomic_DNA"/>
</dbReference>
<dbReference type="PANTHER" id="PTHR12117:SF0">
    <property type="entry name" value="PROLYL 3-HYDROXYLASE OGFOD1"/>
    <property type="match status" value="1"/>
</dbReference>
<dbReference type="InterPro" id="IPR039558">
    <property type="entry name" value="TPA1/OFD1_N"/>
</dbReference>
<feature type="domain" description="Prolyl 3,4-dihydroxylase TPA1/OFD1 N-terminal" evidence="1">
    <location>
        <begin position="148"/>
        <end position="241"/>
    </location>
</feature>
<evidence type="ECO:0000259" key="1">
    <source>
        <dbReference type="Pfam" id="PF13661"/>
    </source>
</evidence>
<comment type="caution">
    <text evidence="2">The sequence shown here is derived from an EMBL/GenBank/DDBJ whole genome shotgun (WGS) entry which is preliminary data.</text>
</comment>
<reference evidence="2" key="1">
    <citation type="submission" date="2022-03" db="EMBL/GenBank/DDBJ databases">
        <title>Identification of a novel bacterium isolated from mangrove sediments.</title>
        <authorList>
            <person name="Pan X."/>
        </authorList>
    </citation>
    <scope>NUCLEOTIDE SEQUENCE</scope>
    <source>
        <strain evidence="2">B2637</strain>
    </source>
</reference>
<dbReference type="Gene3D" id="2.60.120.620">
    <property type="entry name" value="q2cbj1_9rhob like domain"/>
    <property type="match status" value="1"/>
</dbReference>
<accession>A0ABT0AH25</accession>
<evidence type="ECO:0000313" key="3">
    <source>
        <dbReference type="Proteomes" id="UP001162802"/>
    </source>
</evidence>
<dbReference type="Pfam" id="PF13661">
    <property type="entry name" value="2OG-FeII_Oxy_4"/>
    <property type="match status" value="1"/>
</dbReference>
<name>A0ABT0AH25_9SPHN</name>
<organism evidence="2 3">
    <name type="scientific">Novosphingobium mangrovi</name>
    <name type="common">ex Hu et al. 2023</name>
    <dbReference type="NCBI Taxonomy" id="2930094"/>
    <lineage>
        <taxon>Bacteria</taxon>
        <taxon>Pseudomonadati</taxon>
        <taxon>Pseudomonadota</taxon>
        <taxon>Alphaproteobacteria</taxon>
        <taxon>Sphingomonadales</taxon>
        <taxon>Sphingomonadaceae</taxon>
        <taxon>Novosphingobium</taxon>
    </lineage>
</organism>
<dbReference type="PANTHER" id="PTHR12117">
    <property type="entry name" value="HISTONE ACETYLTRANSFERASE COMPLEX"/>
    <property type="match status" value="1"/>
</dbReference>
<evidence type="ECO:0000313" key="2">
    <source>
        <dbReference type="EMBL" id="MCJ1962486.1"/>
    </source>
</evidence>
<keyword evidence="3" id="KW-1185">Reference proteome</keyword>